<evidence type="ECO:0000259" key="1">
    <source>
        <dbReference type="Pfam" id="PF12728"/>
    </source>
</evidence>
<organism evidence="2">
    <name type="scientific">Leptolyngbya boryana CZ1</name>
    <dbReference type="NCBI Taxonomy" id="3060204"/>
    <lineage>
        <taxon>Bacteria</taxon>
        <taxon>Bacillati</taxon>
        <taxon>Cyanobacteriota</taxon>
        <taxon>Cyanophyceae</taxon>
        <taxon>Leptolyngbyales</taxon>
        <taxon>Leptolyngbyaceae</taxon>
        <taxon>Leptolyngbya group</taxon>
        <taxon>Leptolyngbya</taxon>
    </lineage>
</organism>
<feature type="domain" description="Helix-turn-helix" evidence="1">
    <location>
        <begin position="9"/>
        <end position="56"/>
    </location>
</feature>
<dbReference type="RefSeq" id="WP_316426425.1">
    <property type="nucleotide sequence ID" value="NZ_CP130144.1"/>
</dbReference>
<proteinExistence type="predicted"/>
<dbReference type="EMBL" id="CP130144">
    <property type="protein sequence ID" value="WNZ44262.1"/>
    <property type="molecule type" value="Genomic_DNA"/>
</dbReference>
<dbReference type="Pfam" id="PF12728">
    <property type="entry name" value="HTH_17"/>
    <property type="match status" value="1"/>
</dbReference>
<accession>A0AA96WR46</accession>
<reference evidence="2" key="1">
    <citation type="journal article" date="2023" name="Plants (Basel)">
        <title>Genomic Analysis of Leptolyngbya boryana CZ1 Reveals Efficient Carbon Fixation Modules.</title>
        <authorList>
            <person name="Bai X."/>
            <person name="Wang H."/>
            <person name="Cheng W."/>
            <person name="Wang J."/>
            <person name="Ma M."/>
            <person name="Hu H."/>
            <person name="Song Z."/>
            <person name="Ma H."/>
            <person name="Fan Y."/>
            <person name="Du C."/>
            <person name="Xu J."/>
        </authorList>
    </citation>
    <scope>NUCLEOTIDE SEQUENCE</scope>
    <source>
        <strain evidence="2">CZ1</strain>
    </source>
</reference>
<sequence>MVLATSTEVLTLEETAAYLRLSPEVVERQAIQGSLPGRNIENEWRFLKSAIDDWLRTPNSYAALLQQIGALAHDETLAELRDSIYRDRGRPEVDENPDA</sequence>
<protein>
    <submittedName>
        <fullName evidence="2">Helix-turn-helix domain-containing protein</fullName>
    </submittedName>
</protein>
<evidence type="ECO:0000313" key="2">
    <source>
        <dbReference type="EMBL" id="WNZ44262.1"/>
    </source>
</evidence>
<gene>
    <name evidence="2" type="ORF">Q2T42_20765</name>
</gene>
<dbReference type="AlphaFoldDB" id="A0AA96WR46"/>
<name>A0AA96WR46_LEPBY</name>
<dbReference type="InterPro" id="IPR041657">
    <property type="entry name" value="HTH_17"/>
</dbReference>
<reference evidence="2" key="2">
    <citation type="submission" date="2023-07" db="EMBL/GenBank/DDBJ databases">
        <authorList>
            <person name="Bai X.-H."/>
            <person name="Wang H.-H."/>
            <person name="Wang J."/>
            <person name="Ma M.-Y."/>
            <person name="Hu H.-H."/>
            <person name="Song Z.-L."/>
            <person name="Ma H.-G."/>
            <person name="Fan Y."/>
            <person name="Du C.-Y."/>
            <person name="Xu J.-C."/>
        </authorList>
    </citation>
    <scope>NUCLEOTIDE SEQUENCE</scope>
    <source>
        <strain evidence="2">CZ1</strain>
    </source>
</reference>